<proteinExistence type="predicted"/>
<comment type="caution">
    <text evidence="1">The sequence shown here is derived from an EMBL/GenBank/DDBJ whole genome shotgun (WGS) entry which is preliminary data.</text>
</comment>
<evidence type="ECO:0000313" key="2">
    <source>
        <dbReference type="Proteomes" id="UP001156882"/>
    </source>
</evidence>
<keyword evidence="2" id="KW-1185">Reference proteome</keyword>
<dbReference type="EMBL" id="BSPC01000014">
    <property type="protein sequence ID" value="GLS18548.1"/>
    <property type="molecule type" value="Genomic_DNA"/>
</dbReference>
<gene>
    <name evidence="1" type="ORF">GCM10007874_15650</name>
</gene>
<organism evidence="1 2">
    <name type="scientific">Labrys miyagiensis</name>
    <dbReference type="NCBI Taxonomy" id="346912"/>
    <lineage>
        <taxon>Bacteria</taxon>
        <taxon>Pseudomonadati</taxon>
        <taxon>Pseudomonadota</taxon>
        <taxon>Alphaproteobacteria</taxon>
        <taxon>Hyphomicrobiales</taxon>
        <taxon>Xanthobacteraceae</taxon>
        <taxon>Labrys</taxon>
    </lineage>
</organism>
<dbReference type="SUPFAM" id="SSF50939">
    <property type="entry name" value="Sialidases"/>
    <property type="match status" value="1"/>
</dbReference>
<accession>A0ABQ6CFV2</accession>
<evidence type="ECO:0008006" key="3">
    <source>
        <dbReference type="Google" id="ProtNLM"/>
    </source>
</evidence>
<evidence type="ECO:0000313" key="1">
    <source>
        <dbReference type="EMBL" id="GLS18548.1"/>
    </source>
</evidence>
<sequence length="457" mass="48826">MLNIVNIIPASMSGETHQDSEPNIAVNPQNTQDMVATAFLPAPMGGPNAPIFVSTDGGTTWSLRTIVPGNNANVGTGDITVGFATTGGMLYAGILNGTTGRLQILRTPNFASNAVMTSLIDRPNEDQPWVVAGSVIANGISKDRVFVGNNNFNQALGQTATVDVSQNAATAPAPAGFSPVQLEHRPTNPQDGPPVRIALHSDGTVYAAFQRWLGGVPPNQLMDVIVTRDDNWGGGATPFTDLKDPGGVVGQPVATNRFIRFNALMGQERLGADLTIAVDPTASGTVYIAWCDRVGGAAGTDWTIHVSRSTDRGQTWSADLRTITNAKNPSLAIGSNRRVGLLYQQFTGTTWDTKLELTSDGWSIPVAPLVLHTASSANPPSTFLPYLGDYVRMISVGEEFFGVFCGNNTPNMANFPNGVTYQRFADWNRNVLLATDRITTVQPSIDPFFFRWSEAVS</sequence>
<reference evidence="2" key="1">
    <citation type="journal article" date="2019" name="Int. J. Syst. Evol. Microbiol.">
        <title>The Global Catalogue of Microorganisms (GCM) 10K type strain sequencing project: providing services to taxonomists for standard genome sequencing and annotation.</title>
        <authorList>
            <consortium name="The Broad Institute Genomics Platform"/>
            <consortium name="The Broad Institute Genome Sequencing Center for Infectious Disease"/>
            <person name="Wu L."/>
            <person name="Ma J."/>
        </authorList>
    </citation>
    <scope>NUCLEOTIDE SEQUENCE [LARGE SCALE GENOMIC DNA]</scope>
    <source>
        <strain evidence="2">NBRC 101365</strain>
    </source>
</reference>
<dbReference type="CDD" id="cd15482">
    <property type="entry name" value="Sialidase_non-viral"/>
    <property type="match status" value="1"/>
</dbReference>
<dbReference type="InterPro" id="IPR036278">
    <property type="entry name" value="Sialidase_sf"/>
</dbReference>
<name>A0ABQ6CFV2_9HYPH</name>
<protein>
    <recommendedName>
        <fullName evidence="3">Exo-alpha-sialidase</fullName>
    </recommendedName>
</protein>
<dbReference type="RefSeq" id="WP_284311412.1">
    <property type="nucleotide sequence ID" value="NZ_BSPC01000014.1"/>
</dbReference>
<dbReference type="Proteomes" id="UP001156882">
    <property type="component" value="Unassembled WGS sequence"/>
</dbReference>
<dbReference type="SUPFAM" id="SSF110296">
    <property type="entry name" value="Oligoxyloglucan reducing end-specific cellobiohydrolase"/>
    <property type="match status" value="1"/>
</dbReference>